<dbReference type="GO" id="GO:0005829">
    <property type="term" value="C:cytosol"/>
    <property type="evidence" value="ECO:0007669"/>
    <property type="project" value="TreeGrafter"/>
</dbReference>
<dbReference type="InterPro" id="IPR001451">
    <property type="entry name" value="Hexapep"/>
</dbReference>
<dbReference type="Gene3D" id="2.160.10.10">
    <property type="entry name" value="Hexapeptide repeat proteins"/>
    <property type="match status" value="1"/>
</dbReference>
<dbReference type="PANTHER" id="PTHR23416">
    <property type="entry name" value="SIALIC ACID SYNTHASE-RELATED"/>
    <property type="match status" value="1"/>
</dbReference>
<dbReference type="SUPFAM" id="SSF51161">
    <property type="entry name" value="Trimeric LpxA-like enzymes"/>
    <property type="match status" value="1"/>
</dbReference>
<proteinExistence type="inferred from homology"/>
<dbReference type="CDD" id="cd05825">
    <property type="entry name" value="LbH_wcaF_like"/>
    <property type="match status" value="1"/>
</dbReference>
<accession>A0A7V3E740</accession>
<name>A0A7V3E740_9BACT</name>
<reference evidence="4" key="1">
    <citation type="journal article" date="2020" name="mSystems">
        <title>Genome- and Community-Level Interaction Insights into Carbon Utilization and Element Cycling Functions of Hydrothermarchaeota in Hydrothermal Sediment.</title>
        <authorList>
            <person name="Zhou Z."/>
            <person name="Liu Y."/>
            <person name="Xu W."/>
            <person name="Pan J."/>
            <person name="Luo Z.H."/>
            <person name="Li M."/>
        </authorList>
    </citation>
    <scope>NUCLEOTIDE SEQUENCE [LARGE SCALE GENOMIC DNA]</scope>
    <source>
        <strain evidence="4">SpSt-479</strain>
    </source>
</reference>
<keyword evidence="3" id="KW-0472">Membrane</keyword>
<comment type="caution">
    <text evidence="4">The sequence shown here is derived from an EMBL/GenBank/DDBJ whole genome shotgun (WGS) entry which is preliminary data.</text>
</comment>
<organism evidence="4">
    <name type="scientific">Ignavibacterium album</name>
    <dbReference type="NCBI Taxonomy" id="591197"/>
    <lineage>
        <taxon>Bacteria</taxon>
        <taxon>Pseudomonadati</taxon>
        <taxon>Ignavibacteriota</taxon>
        <taxon>Ignavibacteria</taxon>
        <taxon>Ignavibacteriales</taxon>
        <taxon>Ignavibacteriaceae</taxon>
        <taxon>Ignavibacterium</taxon>
    </lineage>
</organism>
<dbReference type="EMBL" id="DSUJ01000008">
    <property type="protein sequence ID" value="HFI91456.1"/>
    <property type="molecule type" value="Genomic_DNA"/>
</dbReference>
<keyword evidence="3" id="KW-1133">Transmembrane helix</keyword>
<evidence type="ECO:0000256" key="3">
    <source>
        <dbReference type="SAM" id="Phobius"/>
    </source>
</evidence>
<evidence type="ECO:0000256" key="2">
    <source>
        <dbReference type="ARBA" id="ARBA00022679"/>
    </source>
</evidence>
<keyword evidence="3" id="KW-0812">Transmembrane</keyword>
<dbReference type="InterPro" id="IPR051159">
    <property type="entry name" value="Hexapeptide_acetyltransf"/>
</dbReference>
<protein>
    <submittedName>
        <fullName evidence="4">Putative colanic acid biosynthesis acetyltransferase</fullName>
    </submittedName>
</protein>
<dbReference type="PANTHER" id="PTHR23416:SF23">
    <property type="entry name" value="ACETYLTRANSFERASE C18B11.09C-RELATED"/>
    <property type="match status" value="1"/>
</dbReference>
<feature type="transmembrane region" description="Helical" evidence="3">
    <location>
        <begin position="20"/>
        <end position="37"/>
    </location>
</feature>
<evidence type="ECO:0000256" key="1">
    <source>
        <dbReference type="ARBA" id="ARBA00007274"/>
    </source>
</evidence>
<comment type="similarity">
    <text evidence="1">Belongs to the transferase hexapeptide repeat family.</text>
</comment>
<gene>
    <name evidence="4" type="ORF">ENS31_08005</name>
</gene>
<dbReference type="InterPro" id="IPR011004">
    <property type="entry name" value="Trimer_LpxA-like_sf"/>
</dbReference>
<dbReference type="AlphaFoldDB" id="A0A7V3E740"/>
<dbReference type="GO" id="GO:0008374">
    <property type="term" value="F:O-acyltransferase activity"/>
    <property type="evidence" value="ECO:0007669"/>
    <property type="project" value="TreeGrafter"/>
</dbReference>
<keyword evidence="2 4" id="KW-0808">Transferase</keyword>
<sequence length="183" mass="21046">MKSHNIENINKFPYPFKEYILRALWVIVQATIWKLLWHRFYFLRVILLKLFGSKIKIKCMFFGSSKIHRPWDLEIDQYVTIGPRVNIYNLSHVKIGKNTIISQDVYICGGTHDYTNSRLPLVRKEIIIGNDVWIGAGAFIGPGVKIGNGVVIGARTVLVKDADPWSIYVGNPAKKIKERTIYN</sequence>
<dbReference type="Pfam" id="PF00132">
    <property type="entry name" value="Hexapep"/>
    <property type="match status" value="1"/>
</dbReference>
<evidence type="ECO:0000313" key="4">
    <source>
        <dbReference type="EMBL" id="HFI91456.1"/>
    </source>
</evidence>